<accession>A0A3S1DEA2</accession>
<reference evidence="1" key="2">
    <citation type="journal article" date="2019" name="Genome Biol. Evol.">
        <title>Day and night: Metabolic profiles and evolutionary relationships of six axenic non-marine cyanobacteria.</title>
        <authorList>
            <person name="Will S.E."/>
            <person name="Henke P."/>
            <person name="Boedeker C."/>
            <person name="Huang S."/>
            <person name="Brinkmann H."/>
            <person name="Rohde M."/>
            <person name="Jarek M."/>
            <person name="Friedl T."/>
            <person name="Seufert S."/>
            <person name="Schumacher M."/>
            <person name="Overmann J."/>
            <person name="Neumann-Schaal M."/>
            <person name="Petersen J."/>
        </authorList>
    </citation>
    <scope>NUCLEOTIDE SEQUENCE [LARGE SCALE GENOMIC DNA]</scope>
    <source>
        <strain evidence="1">PCC 7102</strain>
    </source>
</reference>
<keyword evidence="2" id="KW-1185">Reference proteome</keyword>
<gene>
    <name evidence="1" type="ORF">DSM106972_015720</name>
</gene>
<protein>
    <submittedName>
        <fullName evidence="1">Uncharacterized protein</fullName>
    </submittedName>
</protein>
<dbReference type="EMBL" id="RSCL01000003">
    <property type="protein sequence ID" value="RUT08404.1"/>
    <property type="molecule type" value="Genomic_DNA"/>
</dbReference>
<evidence type="ECO:0000313" key="1">
    <source>
        <dbReference type="EMBL" id="RUT08404.1"/>
    </source>
</evidence>
<proteinExistence type="predicted"/>
<name>A0A3S1DEA2_9CYAN</name>
<comment type="caution">
    <text evidence="1">The sequence shown here is derived from an EMBL/GenBank/DDBJ whole genome shotgun (WGS) entry which is preliminary data.</text>
</comment>
<sequence length="107" mass="12053">MKYFFLSEGWAVGRVWGSDGLWQFAAWRRAPQIERISICLVEKSEVLWLYSVEDAVITIEVKPTPSVANQNIGQVIIKRLITAEQVLERLGNAETSCAMQNSQAVLV</sequence>
<dbReference type="AlphaFoldDB" id="A0A3S1DEA2"/>
<dbReference type="Proteomes" id="UP000271624">
    <property type="component" value="Unassembled WGS sequence"/>
</dbReference>
<dbReference type="OrthoDB" id="424745at2"/>
<dbReference type="RefSeq" id="WP_127080209.1">
    <property type="nucleotide sequence ID" value="NZ_RSCL01000003.1"/>
</dbReference>
<evidence type="ECO:0000313" key="2">
    <source>
        <dbReference type="Proteomes" id="UP000271624"/>
    </source>
</evidence>
<reference evidence="1" key="1">
    <citation type="submission" date="2018-12" db="EMBL/GenBank/DDBJ databases">
        <authorList>
            <person name="Will S."/>
            <person name="Neumann-Schaal M."/>
            <person name="Henke P."/>
        </authorList>
    </citation>
    <scope>NUCLEOTIDE SEQUENCE</scope>
    <source>
        <strain evidence="1">PCC 7102</strain>
    </source>
</reference>
<organism evidence="1 2">
    <name type="scientific">Dulcicalothrix desertica PCC 7102</name>
    <dbReference type="NCBI Taxonomy" id="232991"/>
    <lineage>
        <taxon>Bacteria</taxon>
        <taxon>Bacillati</taxon>
        <taxon>Cyanobacteriota</taxon>
        <taxon>Cyanophyceae</taxon>
        <taxon>Nostocales</taxon>
        <taxon>Calotrichaceae</taxon>
        <taxon>Dulcicalothrix</taxon>
    </lineage>
</organism>